<dbReference type="Proteomes" id="UP000262379">
    <property type="component" value="Unassembled WGS sequence"/>
</dbReference>
<dbReference type="SMART" id="SM01133">
    <property type="entry name" value="DeoC"/>
    <property type="match status" value="1"/>
</dbReference>
<keyword evidence="5" id="KW-0704">Schiff base</keyword>
<comment type="pathway">
    <text evidence="1">Carbohydrate degradation; 2-deoxy-D-ribose 1-phosphate degradation; D-glyceraldehyde 3-phosphate and acetaldehyde from 2-deoxy-alpha-D-ribose 1-phosphate: step 2/2.</text>
</comment>
<comment type="similarity">
    <text evidence="2">Belongs to the DeoC/FbaB aldolase family. DeoC type 2 subfamily.</text>
</comment>
<dbReference type="PANTHER" id="PTHR10889">
    <property type="entry name" value="DEOXYRIBOSE-PHOSPHATE ALDOLASE"/>
    <property type="match status" value="1"/>
</dbReference>
<protein>
    <recommendedName>
        <fullName evidence="3 7">Deoxyribose-phosphate aldolase</fullName>
        <ecNumber evidence="3 7">4.1.2.4</ecNumber>
    </recommendedName>
</protein>
<dbReference type="Pfam" id="PF01791">
    <property type="entry name" value="DeoC"/>
    <property type="match status" value="1"/>
</dbReference>
<keyword evidence="9" id="KW-1185">Reference proteome</keyword>
<dbReference type="InterPro" id="IPR011343">
    <property type="entry name" value="DeoC"/>
</dbReference>
<dbReference type="Gene3D" id="3.20.20.70">
    <property type="entry name" value="Aldolase class I"/>
    <property type="match status" value="1"/>
</dbReference>
<evidence type="ECO:0000313" key="8">
    <source>
        <dbReference type="EMBL" id="RFC68579.1"/>
    </source>
</evidence>
<evidence type="ECO:0000256" key="3">
    <source>
        <dbReference type="ARBA" id="ARBA00012515"/>
    </source>
</evidence>
<dbReference type="PANTHER" id="PTHR10889:SF3">
    <property type="entry name" value="DEOXYRIBOSE-PHOSPHATE ALDOLASE"/>
    <property type="match status" value="1"/>
</dbReference>
<evidence type="ECO:0000256" key="7">
    <source>
        <dbReference type="NCBIfam" id="TIGR00126"/>
    </source>
</evidence>
<evidence type="ECO:0000256" key="4">
    <source>
        <dbReference type="ARBA" id="ARBA00023239"/>
    </source>
</evidence>
<dbReference type="CDD" id="cd00959">
    <property type="entry name" value="DeoC"/>
    <property type="match status" value="1"/>
</dbReference>
<name>A0A371XH72_9HYPH</name>
<evidence type="ECO:0000313" key="9">
    <source>
        <dbReference type="Proteomes" id="UP000262379"/>
    </source>
</evidence>
<proteinExistence type="inferred from homology"/>
<dbReference type="GO" id="GO:0016052">
    <property type="term" value="P:carbohydrate catabolic process"/>
    <property type="evidence" value="ECO:0007669"/>
    <property type="project" value="TreeGrafter"/>
</dbReference>
<comment type="caution">
    <text evidence="8">The sequence shown here is derived from an EMBL/GenBank/DDBJ whole genome shotgun (WGS) entry which is preliminary data.</text>
</comment>
<dbReference type="GO" id="GO:0009264">
    <property type="term" value="P:deoxyribonucleotide catabolic process"/>
    <property type="evidence" value="ECO:0007669"/>
    <property type="project" value="UniProtKB-UniRule"/>
</dbReference>
<organism evidence="8 9">
    <name type="scientific">Mesorhizobium denitrificans</name>
    <dbReference type="NCBI Taxonomy" id="2294114"/>
    <lineage>
        <taxon>Bacteria</taxon>
        <taxon>Pseudomonadati</taxon>
        <taxon>Pseudomonadota</taxon>
        <taxon>Alphaproteobacteria</taxon>
        <taxon>Hyphomicrobiales</taxon>
        <taxon>Phyllobacteriaceae</taxon>
        <taxon>Mesorhizobium</taxon>
    </lineage>
</organism>
<sequence length="363" mass="39134">MKGKAQPAEADVTDLPQIPIRKSVEAPPLKNEVAPAPANTPAHTGHGIARNPGMKLDIGFVESMRNVNRSALERRVQTMAKRRSIKGDNQAAWLLRALAVMDLTSLNSNDTDERIRRLCAKALQPLRRDISIGLGLGSTPVRPAAVCVYHPFVATAAQALKGSGIHVAAVSTAFPHGLAPLDTRLKEIEASVNDGADEIDVVIKRGLVYEAKWQELYDEIAAMRAACGNAHLKVILGTGDLATLRNVTLASMVAMMAGADFIKTSTGKESVNATLPVGLAMVRAIRAYFEETGYMIGFKPAGGISTAKAALDWLVLIKEELGRPWLEPELLRFGASSLLTDIERQLEHHVTGHYSANHRHALA</sequence>
<gene>
    <name evidence="8" type="primary">deoC</name>
    <name evidence="8" type="ORF">DY251_06330</name>
</gene>
<dbReference type="AlphaFoldDB" id="A0A371XH72"/>
<evidence type="ECO:0000256" key="2">
    <source>
        <dbReference type="ARBA" id="ARBA00009473"/>
    </source>
</evidence>
<dbReference type="EC" id="4.1.2.4" evidence="3 7"/>
<evidence type="ECO:0000256" key="1">
    <source>
        <dbReference type="ARBA" id="ARBA00004816"/>
    </source>
</evidence>
<dbReference type="EMBL" id="QURN01000004">
    <property type="protein sequence ID" value="RFC68579.1"/>
    <property type="molecule type" value="Genomic_DNA"/>
</dbReference>
<reference evidence="9" key="1">
    <citation type="submission" date="2018-08" db="EMBL/GenBank/DDBJ databases">
        <authorList>
            <person name="Im W.T."/>
        </authorList>
    </citation>
    <scope>NUCLEOTIDE SEQUENCE [LARGE SCALE GENOMIC DNA]</scope>
    <source>
        <strain evidence="9">LA-28</strain>
    </source>
</reference>
<dbReference type="GO" id="GO:0004139">
    <property type="term" value="F:deoxyribose-phosphate aldolase activity"/>
    <property type="evidence" value="ECO:0007669"/>
    <property type="project" value="UniProtKB-UniRule"/>
</dbReference>
<dbReference type="InterPro" id="IPR002915">
    <property type="entry name" value="DeoC/FbaB/LacD_aldolase"/>
</dbReference>
<accession>A0A371XH72</accession>
<dbReference type="NCBIfam" id="TIGR00126">
    <property type="entry name" value="deoC"/>
    <property type="match status" value="1"/>
</dbReference>
<evidence type="ECO:0000256" key="6">
    <source>
        <dbReference type="ARBA" id="ARBA00048791"/>
    </source>
</evidence>
<comment type="catalytic activity">
    <reaction evidence="6">
        <text>2-deoxy-D-ribose 5-phosphate = D-glyceraldehyde 3-phosphate + acetaldehyde</text>
        <dbReference type="Rhea" id="RHEA:12821"/>
        <dbReference type="ChEBI" id="CHEBI:15343"/>
        <dbReference type="ChEBI" id="CHEBI:59776"/>
        <dbReference type="ChEBI" id="CHEBI:62877"/>
        <dbReference type="EC" id="4.1.2.4"/>
    </reaction>
</comment>
<dbReference type="InterPro" id="IPR013785">
    <property type="entry name" value="Aldolase_TIM"/>
</dbReference>
<evidence type="ECO:0000256" key="5">
    <source>
        <dbReference type="ARBA" id="ARBA00023270"/>
    </source>
</evidence>
<dbReference type="GO" id="GO:0005737">
    <property type="term" value="C:cytoplasm"/>
    <property type="evidence" value="ECO:0007669"/>
    <property type="project" value="InterPro"/>
</dbReference>
<dbReference type="SUPFAM" id="SSF51569">
    <property type="entry name" value="Aldolase"/>
    <property type="match status" value="1"/>
</dbReference>
<keyword evidence="4 8" id="KW-0456">Lyase</keyword>